<evidence type="ECO:0000256" key="1">
    <source>
        <dbReference type="SAM" id="Coils"/>
    </source>
</evidence>
<feature type="coiled-coil region" evidence="1">
    <location>
        <begin position="225"/>
        <end position="321"/>
    </location>
</feature>
<gene>
    <name evidence="3" type="ORF">Klosneuvirus_6_52</name>
</gene>
<dbReference type="InterPro" id="IPR025197">
    <property type="entry name" value="DUF4116"/>
</dbReference>
<feature type="domain" description="DUF4116" evidence="2">
    <location>
        <begin position="508"/>
        <end position="554"/>
    </location>
</feature>
<accession>A0A1V0SL87</accession>
<keyword evidence="1" id="KW-0175">Coiled coil</keyword>
<dbReference type="EMBL" id="KY684113">
    <property type="protein sequence ID" value="ARF12490.1"/>
    <property type="molecule type" value="Genomic_DNA"/>
</dbReference>
<reference evidence="3" key="1">
    <citation type="journal article" date="2017" name="Science">
        <title>Giant viruses with an expanded complement of translation system components.</title>
        <authorList>
            <person name="Schulz F."/>
            <person name="Yutin N."/>
            <person name="Ivanova N.N."/>
            <person name="Ortega D.R."/>
            <person name="Lee T.K."/>
            <person name="Vierheilig J."/>
            <person name="Daims H."/>
            <person name="Horn M."/>
            <person name="Wagner M."/>
            <person name="Jensen G.J."/>
            <person name="Kyrpides N.C."/>
            <person name="Koonin E.V."/>
            <person name="Woyke T."/>
        </authorList>
    </citation>
    <scope>NUCLEOTIDE SEQUENCE</scope>
    <source>
        <strain evidence="3">KNV1</strain>
    </source>
</reference>
<protein>
    <recommendedName>
        <fullName evidence="2">DUF4116 domain-containing protein</fullName>
    </recommendedName>
</protein>
<evidence type="ECO:0000259" key="2">
    <source>
        <dbReference type="Pfam" id="PF13475"/>
    </source>
</evidence>
<sequence length="612" mass="71919">MEQYILANTETIINSFNELLMKTINNEKDKLIEDFKAQIKTDVVQKLNGNTDELFTDKNINIAEIKNEVVKDLGYSANVNYTRSKFDQFINNIKFDFRPKEYIVNYKYQTIIAHNSSEKYIKRVFLLIITNYGSIIIFQFQTEPNIYVGKYRLNNEILYIFNNFVDILFGNGNKTQSAYTDQNYNSCSSKDEFKIANINHIIGIISIIEKFQIDYYAKPLIGYHAQQLIDENNKLKEENNKTKLIYEQIKQEKENIQQLQTKLDSNMEKYNNIKDMEKKWNEIKDYKIKLDILSDKIKVEKDEFEKEKKKFEEEKNKFTKSHIEIDIKNSKLNNDFLNFVNDETISENQTIMINSDSVSLYEKIKKDPLILKDINDNNKTESLCILAVEENIYALEYVPTNMLKDIYMYLLKEHYNIFNNIPEHLITQEFCNIAVDINVNNISNIPEQFKTEDLCNIVIAQIDELESCCDGLIFFNIPNKYKTKELCEYIVQRHGCEIDSVPDELKTKELCELAVKNDWYALQYIPDILKTKTICELAVKNEGRALQYVPDNLKTKEICEFAIINNGYALQYVPDNLKTKELCILAVKNNSGTIWEVTKFNKNEIYELAHKI</sequence>
<evidence type="ECO:0000313" key="3">
    <source>
        <dbReference type="EMBL" id="ARF12490.1"/>
    </source>
</evidence>
<name>A0A1V0SL87_9VIRU</name>
<dbReference type="Pfam" id="PF13475">
    <property type="entry name" value="DUF4116"/>
    <property type="match status" value="2"/>
</dbReference>
<organism evidence="3">
    <name type="scientific">Klosneuvirus KNV1</name>
    <dbReference type="NCBI Taxonomy" id="1977640"/>
    <lineage>
        <taxon>Viruses</taxon>
        <taxon>Varidnaviria</taxon>
        <taxon>Bamfordvirae</taxon>
        <taxon>Nucleocytoviricota</taxon>
        <taxon>Megaviricetes</taxon>
        <taxon>Imitervirales</taxon>
        <taxon>Mimiviridae</taxon>
        <taxon>Klosneuvirinae</taxon>
        <taxon>Klosneuvirus</taxon>
    </lineage>
</organism>
<proteinExistence type="predicted"/>
<feature type="domain" description="DUF4116" evidence="2">
    <location>
        <begin position="556"/>
        <end position="594"/>
    </location>
</feature>